<sequence>MVDTWRAAVAIVSLAYGAAAQELACAGAALTGLHVYLDAAGVPVRARAQCEGEWERWAPLGGGRGGAPALQVGAHCPEGEAVVELALGAEDDDEPLLAECATPRAAHLRLVRRAAMRCGLGQVAYGVSFADGGDDDGSGEGEGEYGDGPAAPFELLCRAAILVRADGDPEQVLDLALGAARAFLVTSSDRLRVAARALRELDERLGTGEVGGKLIDAIDERAGSFALVARPAARALALLGRAAARATALCALALAALLPPVLTALAAVLQRALRFAFAHRQLYARVYVAALSLGRRITASMAALAARLAGRAPSARRARGGAGRGTRAARARAADEFGGAESSKGAVGNSYLHAADEEGDEEGGDEGAEEVEQEAARLRRDTRAPPLGATAAARRDAVRAAAMAAGAAARGGARIELGDGGDFDVEAELQARMRSQ</sequence>
<feature type="signal peptide" evidence="3">
    <location>
        <begin position="1"/>
        <end position="20"/>
    </location>
</feature>
<evidence type="ECO:0000313" key="5">
    <source>
        <dbReference type="Proteomes" id="UP000751190"/>
    </source>
</evidence>
<feature type="compositionally biased region" description="Basic and acidic residues" evidence="1">
    <location>
        <begin position="374"/>
        <end position="383"/>
    </location>
</feature>
<proteinExistence type="predicted"/>
<protein>
    <submittedName>
        <fullName evidence="4">Uncharacterized protein</fullName>
    </submittedName>
</protein>
<accession>A0A8J5XHF2</accession>
<evidence type="ECO:0000256" key="1">
    <source>
        <dbReference type="SAM" id="MobiDB-lite"/>
    </source>
</evidence>
<feature type="compositionally biased region" description="Low complexity" evidence="1">
    <location>
        <begin position="399"/>
        <end position="414"/>
    </location>
</feature>
<feature type="chain" id="PRO_5035177485" evidence="3">
    <location>
        <begin position="21"/>
        <end position="436"/>
    </location>
</feature>
<feature type="transmembrane region" description="Helical" evidence="2">
    <location>
        <begin position="246"/>
        <end position="269"/>
    </location>
</feature>
<feature type="region of interest" description="Disordered" evidence="1">
    <location>
        <begin position="315"/>
        <end position="422"/>
    </location>
</feature>
<keyword evidence="2" id="KW-0812">Transmembrane</keyword>
<comment type="caution">
    <text evidence="4">The sequence shown here is derived from an EMBL/GenBank/DDBJ whole genome shotgun (WGS) entry which is preliminary data.</text>
</comment>
<dbReference type="Proteomes" id="UP000751190">
    <property type="component" value="Unassembled WGS sequence"/>
</dbReference>
<organism evidence="4 5">
    <name type="scientific">Diacronema lutheri</name>
    <name type="common">Unicellular marine alga</name>
    <name type="synonym">Monochrysis lutheri</name>
    <dbReference type="NCBI Taxonomy" id="2081491"/>
    <lineage>
        <taxon>Eukaryota</taxon>
        <taxon>Haptista</taxon>
        <taxon>Haptophyta</taxon>
        <taxon>Pavlovophyceae</taxon>
        <taxon>Pavlovales</taxon>
        <taxon>Pavlovaceae</taxon>
        <taxon>Diacronema</taxon>
    </lineage>
</organism>
<gene>
    <name evidence="4" type="ORF">KFE25_010675</name>
</gene>
<dbReference type="EMBL" id="JAGTXO010000029">
    <property type="protein sequence ID" value="KAG8460924.1"/>
    <property type="molecule type" value="Genomic_DNA"/>
</dbReference>
<evidence type="ECO:0000313" key="4">
    <source>
        <dbReference type="EMBL" id="KAG8460924.1"/>
    </source>
</evidence>
<evidence type="ECO:0000256" key="2">
    <source>
        <dbReference type="SAM" id="Phobius"/>
    </source>
</evidence>
<dbReference type="AlphaFoldDB" id="A0A8J5XHF2"/>
<reference evidence="4" key="1">
    <citation type="submission" date="2021-05" db="EMBL/GenBank/DDBJ databases">
        <title>The genome of the haptophyte Pavlova lutheri (Diacronema luteri, Pavlovales) - a model for lipid biosynthesis in eukaryotic algae.</title>
        <authorList>
            <person name="Hulatt C.J."/>
            <person name="Posewitz M.C."/>
        </authorList>
    </citation>
    <scope>NUCLEOTIDE SEQUENCE</scope>
    <source>
        <strain evidence="4">NIVA-4/92</strain>
    </source>
</reference>
<keyword evidence="2" id="KW-1133">Transmembrane helix</keyword>
<keyword evidence="3" id="KW-0732">Signal</keyword>
<name>A0A8J5XHF2_DIALT</name>
<evidence type="ECO:0000256" key="3">
    <source>
        <dbReference type="SAM" id="SignalP"/>
    </source>
</evidence>
<feature type="compositionally biased region" description="Acidic residues" evidence="1">
    <location>
        <begin position="357"/>
        <end position="373"/>
    </location>
</feature>
<keyword evidence="5" id="KW-1185">Reference proteome</keyword>
<keyword evidence="2" id="KW-0472">Membrane</keyword>